<keyword evidence="4" id="KW-1185">Reference proteome</keyword>
<dbReference type="Proteomes" id="UP000772434">
    <property type="component" value="Unassembled WGS sequence"/>
</dbReference>
<evidence type="ECO:0000313" key="3">
    <source>
        <dbReference type="EMBL" id="KAF9067242.1"/>
    </source>
</evidence>
<feature type="chain" id="PRO_5040156694" evidence="2">
    <location>
        <begin position="22"/>
        <end position="127"/>
    </location>
</feature>
<dbReference type="EMBL" id="JADNRY010000076">
    <property type="protein sequence ID" value="KAF9067242.1"/>
    <property type="molecule type" value="Genomic_DNA"/>
</dbReference>
<gene>
    <name evidence="3" type="ORF">BDP27DRAFT_931305</name>
</gene>
<accession>A0A9P5PRJ6</accession>
<comment type="caution">
    <text evidence="3">The sequence shown here is derived from an EMBL/GenBank/DDBJ whole genome shotgun (WGS) entry which is preliminary data.</text>
</comment>
<protein>
    <submittedName>
        <fullName evidence="3">Uncharacterized protein</fullName>
    </submittedName>
</protein>
<evidence type="ECO:0000313" key="4">
    <source>
        <dbReference type="Proteomes" id="UP000772434"/>
    </source>
</evidence>
<keyword evidence="2" id="KW-0732">Signal</keyword>
<feature type="signal peptide" evidence="2">
    <location>
        <begin position="1"/>
        <end position="21"/>
    </location>
</feature>
<sequence>MGGSCVTLMFVTESVMPLASGAPFGSQTHVMTTDEEQVSTSEGETGPKKRAGEPDGDGEVEVGVDDAVAVGGLMLIGSTVHSWRIYFAKKQMPKPVATDSSYFVPFLPFPTCSSLKVLADNALRGQY</sequence>
<organism evidence="3 4">
    <name type="scientific">Rhodocollybia butyracea</name>
    <dbReference type="NCBI Taxonomy" id="206335"/>
    <lineage>
        <taxon>Eukaryota</taxon>
        <taxon>Fungi</taxon>
        <taxon>Dikarya</taxon>
        <taxon>Basidiomycota</taxon>
        <taxon>Agaricomycotina</taxon>
        <taxon>Agaricomycetes</taxon>
        <taxon>Agaricomycetidae</taxon>
        <taxon>Agaricales</taxon>
        <taxon>Marasmiineae</taxon>
        <taxon>Omphalotaceae</taxon>
        <taxon>Rhodocollybia</taxon>
    </lineage>
</organism>
<name>A0A9P5PRJ6_9AGAR</name>
<evidence type="ECO:0000256" key="1">
    <source>
        <dbReference type="SAM" id="MobiDB-lite"/>
    </source>
</evidence>
<reference evidence="3" key="1">
    <citation type="submission" date="2020-11" db="EMBL/GenBank/DDBJ databases">
        <authorList>
            <consortium name="DOE Joint Genome Institute"/>
            <person name="Ahrendt S."/>
            <person name="Riley R."/>
            <person name="Andreopoulos W."/>
            <person name="Labutti K."/>
            <person name="Pangilinan J."/>
            <person name="Ruiz-Duenas F.J."/>
            <person name="Barrasa J.M."/>
            <person name="Sanchez-Garcia M."/>
            <person name="Camarero S."/>
            <person name="Miyauchi S."/>
            <person name="Serrano A."/>
            <person name="Linde D."/>
            <person name="Babiker R."/>
            <person name="Drula E."/>
            <person name="Ayuso-Fernandez I."/>
            <person name="Pacheco R."/>
            <person name="Padilla G."/>
            <person name="Ferreira P."/>
            <person name="Barriuso J."/>
            <person name="Kellner H."/>
            <person name="Castanera R."/>
            <person name="Alfaro M."/>
            <person name="Ramirez L."/>
            <person name="Pisabarro A.G."/>
            <person name="Kuo A."/>
            <person name="Tritt A."/>
            <person name="Lipzen A."/>
            <person name="He G."/>
            <person name="Yan M."/>
            <person name="Ng V."/>
            <person name="Cullen D."/>
            <person name="Martin F."/>
            <person name="Rosso M.-N."/>
            <person name="Henrissat B."/>
            <person name="Hibbett D."/>
            <person name="Martinez A.T."/>
            <person name="Grigoriev I.V."/>
        </authorList>
    </citation>
    <scope>NUCLEOTIDE SEQUENCE</scope>
    <source>
        <strain evidence="3">AH 40177</strain>
    </source>
</reference>
<evidence type="ECO:0000256" key="2">
    <source>
        <dbReference type="SAM" id="SignalP"/>
    </source>
</evidence>
<dbReference type="AlphaFoldDB" id="A0A9P5PRJ6"/>
<proteinExistence type="predicted"/>
<feature type="region of interest" description="Disordered" evidence="1">
    <location>
        <begin position="24"/>
        <end position="61"/>
    </location>
</feature>